<organism evidence="1 2">
    <name type="scientific">Opisthorchis viverrini</name>
    <name type="common">Southeast Asian liver fluke</name>
    <dbReference type="NCBI Taxonomy" id="6198"/>
    <lineage>
        <taxon>Eukaryota</taxon>
        <taxon>Metazoa</taxon>
        <taxon>Spiralia</taxon>
        <taxon>Lophotrochozoa</taxon>
        <taxon>Platyhelminthes</taxon>
        <taxon>Trematoda</taxon>
        <taxon>Digenea</taxon>
        <taxon>Opisthorchiida</taxon>
        <taxon>Opisthorchiata</taxon>
        <taxon>Opisthorchiidae</taxon>
        <taxon>Opisthorchis</taxon>
    </lineage>
</organism>
<dbReference type="EMBL" id="KV904097">
    <property type="protein sequence ID" value="OON15503.1"/>
    <property type="molecule type" value="Genomic_DNA"/>
</dbReference>
<evidence type="ECO:0000313" key="1">
    <source>
        <dbReference type="EMBL" id="OON15503.1"/>
    </source>
</evidence>
<evidence type="ECO:0000313" key="2">
    <source>
        <dbReference type="Proteomes" id="UP000243686"/>
    </source>
</evidence>
<gene>
    <name evidence="1" type="ORF">X801_08694</name>
</gene>
<protein>
    <submittedName>
        <fullName evidence="1">Uncharacterized protein</fullName>
    </submittedName>
</protein>
<proteinExistence type="predicted"/>
<dbReference type="AlphaFoldDB" id="A0A1S8WMJ8"/>
<reference evidence="1 2" key="1">
    <citation type="submission" date="2015-03" db="EMBL/GenBank/DDBJ databases">
        <title>Draft genome of the nematode, Opisthorchis viverrini.</title>
        <authorList>
            <person name="Mitreva M."/>
        </authorList>
    </citation>
    <scope>NUCLEOTIDE SEQUENCE [LARGE SCALE GENOMIC DNA]</scope>
    <source>
        <strain evidence="1">Khon Kaen</strain>
    </source>
</reference>
<feature type="non-terminal residue" evidence="1">
    <location>
        <position position="91"/>
    </location>
</feature>
<sequence>MIANVHLEKPMQVEEQALHIKATAAGFQVLNHYFKPMTEPPEYTVDLMNRGCMNLKGMDFAKELPAAFHVKKTDFSLDGEEEDEDNKKILV</sequence>
<dbReference type="Proteomes" id="UP000243686">
    <property type="component" value="Unassembled WGS sequence"/>
</dbReference>
<keyword evidence="2" id="KW-1185">Reference proteome</keyword>
<name>A0A1S8WMJ8_OPIVI</name>
<accession>A0A1S8WMJ8</accession>